<evidence type="ECO:0000256" key="1">
    <source>
        <dbReference type="SAM" id="MobiDB-lite"/>
    </source>
</evidence>
<feature type="compositionally biased region" description="Basic residues" evidence="1">
    <location>
        <begin position="45"/>
        <end position="63"/>
    </location>
</feature>
<feature type="compositionally biased region" description="Basic and acidic residues" evidence="1">
    <location>
        <begin position="10"/>
        <end position="20"/>
    </location>
</feature>
<gene>
    <name evidence="2" type="ORF">ABVK50_15175</name>
</gene>
<organism evidence="2">
    <name type="scientific">Mesorhizobium sp. WSM2240</name>
    <dbReference type="NCBI Taxonomy" id="3228851"/>
    <lineage>
        <taxon>Bacteria</taxon>
        <taxon>Pseudomonadati</taxon>
        <taxon>Pseudomonadota</taxon>
        <taxon>Alphaproteobacteria</taxon>
        <taxon>Hyphomicrobiales</taxon>
        <taxon>Phyllobacteriaceae</taxon>
        <taxon>Mesorhizobium</taxon>
    </lineage>
</organism>
<reference evidence="2" key="1">
    <citation type="submission" date="2024-06" db="EMBL/GenBank/DDBJ databases">
        <title>Mesorhizobium karijinii sp. nov., a symbiont of the iconic Swainsona formosa from arid Australia.</title>
        <authorList>
            <person name="Hill Y.J."/>
            <person name="Watkin E.L.J."/>
            <person name="O'Hara G.W."/>
            <person name="Terpolilli J."/>
            <person name="Tye M.L."/>
            <person name="Kohlmeier M.G."/>
        </authorList>
    </citation>
    <scope>NUCLEOTIDE SEQUENCE</scope>
    <source>
        <strain evidence="2">WSM2240</strain>
    </source>
</reference>
<dbReference type="AlphaFoldDB" id="A0AAU8CIK1"/>
<proteinExistence type="predicted"/>
<dbReference type="RefSeq" id="WP_353640772.1">
    <property type="nucleotide sequence ID" value="NZ_CP159253.1"/>
</dbReference>
<feature type="region of interest" description="Disordered" evidence="1">
    <location>
        <begin position="38"/>
        <end position="63"/>
    </location>
</feature>
<accession>A0AAU8CIK1</accession>
<name>A0AAU8CIK1_9HYPH</name>
<sequence length="63" mass="7502">MDFTPAQKEALAKMSEEERREVFLPPRRQEINELAKATTANQGNRKQRRRLQAQFKKHVRSHI</sequence>
<protein>
    <submittedName>
        <fullName evidence="2">Uncharacterized protein</fullName>
    </submittedName>
</protein>
<evidence type="ECO:0000313" key="2">
    <source>
        <dbReference type="EMBL" id="XCG46660.1"/>
    </source>
</evidence>
<feature type="region of interest" description="Disordered" evidence="1">
    <location>
        <begin position="1"/>
        <end position="20"/>
    </location>
</feature>
<dbReference type="EMBL" id="CP159253">
    <property type="protein sequence ID" value="XCG46660.1"/>
    <property type="molecule type" value="Genomic_DNA"/>
</dbReference>